<feature type="transmembrane region" description="Helical" evidence="1">
    <location>
        <begin position="12"/>
        <end position="35"/>
    </location>
</feature>
<keyword evidence="3" id="KW-1185">Reference proteome</keyword>
<keyword evidence="1" id="KW-1133">Transmembrane helix</keyword>
<organism evidence="2 3">
    <name type="scientific">Candidatus Profftia tarda</name>
    <dbReference type="NCBI Taxonomy" id="1177216"/>
    <lineage>
        <taxon>Bacteria</taxon>
        <taxon>Pseudomonadati</taxon>
        <taxon>Pseudomonadota</taxon>
        <taxon>Gammaproteobacteria</taxon>
        <taxon>Enterobacterales</taxon>
        <taxon>Enterobacteriaceae</taxon>
        <taxon>Candidatus Profftia</taxon>
    </lineage>
</organism>
<dbReference type="KEGG" id="ptf:PROFFT_A_04830"/>
<evidence type="ECO:0000313" key="3">
    <source>
        <dbReference type="Proteomes" id="UP000683585"/>
    </source>
</evidence>
<evidence type="ECO:0000256" key="1">
    <source>
        <dbReference type="SAM" id="Phobius"/>
    </source>
</evidence>
<dbReference type="Proteomes" id="UP000683585">
    <property type="component" value="Chromosome"/>
</dbReference>
<protein>
    <submittedName>
        <fullName evidence="2">Uncharacterized protein</fullName>
    </submittedName>
</protein>
<keyword evidence="1" id="KW-0472">Membrane</keyword>
<reference evidence="2" key="1">
    <citation type="submission" date="2020-10" db="EMBL/GenBank/DDBJ databases">
        <authorList>
            <person name="Szabo G."/>
        </authorList>
    </citation>
    <scope>NUCLEOTIDE SEQUENCE</scope>
    <source>
        <strain evidence="2">PROFFT</strain>
    </source>
</reference>
<sequence length="50" mass="5828">MVYLLKTIHTLIYLFILHVKIILSNNAVLQVKIVLLNFNISDFLQDELLS</sequence>
<proteinExistence type="predicted"/>
<dbReference type="AlphaFoldDB" id="A0A8E4GIX8"/>
<gene>
    <name evidence="2" type="ORF">PROFFT_A_04830</name>
</gene>
<name>A0A8E4GIX8_9ENTR</name>
<evidence type="ECO:0000313" key="2">
    <source>
        <dbReference type="EMBL" id="CAD6511432.1"/>
    </source>
</evidence>
<dbReference type="EMBL" id="LR890047">
    <property type="protein sequence ID" value="CAD6511432.1"/>
    <property type="molecule type" value="Genomic_DNA"/>
</dbReference>
<accession>A0A8E4GIX8</accession>
<keyword evidence="1" id="KW-0812">Transmembrane</keyword>